<comment type="subcellular location">
    <subcellularLocation>
        <location evidence="1 9">Cell inner membrane</location>
        <topology evidence="1 9">Multi-pass membrane protein</topology>
    </subcellularLocation>
</comment>
<proteinExistence type="inferred from homology"/>
<evidence type="ECO:0000259" key="10">
    <source>
        <dbReference type="Pfam" id="PF04290"/>
    </source>
</evidence>
<keyword evidence="6 9" id="KW-1133">Transmembrane helix</keyword>
<dbReference type="EMBL" id="CP050292">
    <property type="protein sequence ID" value="QND73220.1"/>
    <property type="molecule type" value="Genomic_DNA"/>
</dbReference>
<evidence type="ECO:0000313" key="12">
    <source>
        <dbReference type="Proteomes" id="UP000515291"/>
    </source>
</evidence>
<feature type="transmembrane region" description="Helical" evidence="9">
    <location>
        <begin position="153"/>
        <end position="171"/>
    </location>
</feature>
<protein>
    <recommendedName>
        <fullName evidence="9">TRAP transporter small permease protein</fullName>
    </recommendedName>
</protein>
<dbReference type="RefSeq" id="WP_175367803.1">
    <property type="nucleotide sequence ID" value="NZ_CP050292.1"/>
</dbReference>
<feature type="transmembrane region" description="Helical" evidence="9">
    <location>
        <begin position="73"/>
        <end position="90"/>
    </location>
</feature>
<dbReference type="PANTHER" id="PTHR35011:SF11">
    <property type="entry name" value="TRAP TRANSPORTER SMALL PERMEASE PROTEIN"/>
    <property type="match status" value="1"/>
</dbReference>
<dbReference type="AlphaFoldDB" id="A0A7G6U2I8"/>
<feature type="transmembrane region" description="Helical" evidence="9">
    <location>
        <begin position="33"/>
        <end position="53"/>
    </location>
</feature>
<keyword evidence="2 9" id="KW-0813">Transport</keyword>
<name>A0A7G6U2I8_9BRAD</name>
<keyword evidence="4 9" id="KW-0997">Cell inner membrane</keyword>
<dbReference type="InterPro" id="IPR055348">
    <property type="entry name" value="DctQ"/>
</dbReference>
<organism evidence="11 12">
    <name type="scientific">Tardiphaga robiniae</name>
    <dbReference type="NCBI Taxonomy" id="943830"/>
    <lineage>
        <taxon>Bacteria</taxon>
        <taxon>Pseudomonadati</taxon>
        <taxon>Pseudomonadota</taxon>
        <taxon>Alphaproteobacteria</taxon>
        <taxon>Hyphomicrobiales</taxon>
        <taxon>Nitrobacteraceae</taxon>
        <taxon>Tardiphaga</taxon>
    </lineage>
</organism>
<evidence type="ECO:0000256" key="3">
    <source>
        <dbReference type="ARBA" id="ARBA00022475"/>
    </source>
</evidence>
<accession>A0A7G6U2I8</accession>
<evidence type="ECO:0000256" key="4">
    <source>
        <dbReference type="ARBA" id="ARBA00022519"/>
    </source>
</evidence>
<dbReference type="Proteomes" id="UP000515291">
    <property type="component" value="Chromosome"/>
</dbReference>
<dbReference type="KEGG" id="trb:HB776_19920"/>
<keyword evidence="5 9" id="KW-0812">Transmembrane</keyword>
<dbReference type="PANTHER" id="PTHR35011">
    <property type="entry name" value="2,3-DIKETO-L-GULONATE TRAP TRANSPORTER SMALL PERMEASE PROTEIN YIAM"/>
    <property type="match status" value="1"/>
</dbReference>
<dbReference type="InterPro" id="IPR007387">
    <property type="entry name" value="TRAP_DctQ"/>
</dbReference>
<comment type="similarity">
    <text evidence="8 9">Belongs to the TRAP transporter small permease family.</text>
</comment>
<evidence type="ECO:0000256" key="2">
    <source>
        <dbReference type="ARBA" id="ARBA00022448"/>
    </source>
</evidence>
<reference evidence="12" key="1">
    <citation type="journal article" date="2020" name="Mol. Plant Microbe">
        <title>Rhizobial microsymbionts of the narrowly endemic Oxytropis species growing in Kamchatka are characterized by significant genetic diversity and possess a set of genes that are associated with T3SS and T6SS secretion systems and can affect the development of symbiosis.</title>
        <authorList>
            <person name="Safronova V."/>
            <person name="Guro P."/>
            <person name="Sazanova A."/>
            <person name="Kuznetsova I."/>
            <person name="Belimov A."/>
            <person name="Yakubov V."/>
            <person name="Chirak E."/>
            <person name="Afonin A."/>
            <person name="Gogolev Y."/>
            <person name="Andronov E."/>
            <person name="Tikhonovich I."/>
        </authorList>
    </citation>
    <scope>NUCLEOTIDE SEQUENCE [LARGE SCALE GENOMIC DNA]</scope>
    <source>
        <strain evidence="12">581</strain>
    </source>
</reference>
<sequence>MSDVISKLPAASSHHADTASHGAAYAFRRAMNALYWSGAVFSCLALVLISAIIPWAVYTRYILNSAASWPEPLAVLLTIAVTFIGAANCYRQRIHMNMTVGTNLLPPHARVVAAFISELLMAAVALFMVIWGMKLVMTTWGNSVDEFPWLSVGITYMPIPVSGAMMFLFVVERLTIGPPPQDGSDAHIPLD</sequence>
<gene>
    <name evidence="11" type="ORF">HB776_19920</name>
</gene>
<evidence type="ECO:0000313" key="11">
    <source>
        <dbReference type="EMBL" id="QND73220.1"/>
    </source>
</evidence>
<comment type="function">
    <text evidence="9">Part of the tripartite ATP-independent periplasmic (TRAP) transport system.</text>
</comment>
<keyword evidence="7 9" id="KW-0472">Membrane</keyword>
<dbReference type="GO" id="GO:0022857">
    <property type="term" value="F:transmembrane transporter activity"/>
    <property type="evidence" value="ECO:0007669"/>
    <property type="project" value="UniProtKB-UniRule"/>
</dbReference>
<evidence type="ECO:0000256" key="6">
    <source>
        <dbReference type="ARBA" id="ARBA00022989"/>
    </source>
</evidence>
<evidence type="ECO:0000256" key="5">
    <source>
        <dbReference type="ARBA" id="ARBA00022692"/>
    </source>
</evidence>
<comment type="subunit">
    <text evidence="9">The complex comprises the extracytoplasmic solute receptor protein and the two transmembrane proteins.</text>
</comment>
<evidence type="ECO:0000256" key="9">
    <source>
        <dbReference type="RuleBase" id="RU369079"/>
    </source>
</evidence>
<evidence type="ECO:0000256" key="1">
    <source>
        <dbReference type="ARBA" id="ARBA00004429"/>
    </source>
</evidence>
<evidence type="ECO:0000256" key="7">
    <source>
        <dbReference type="ARBA" id="ARBA00023136"/>
    </source>
</evidence>
<dbReference type="GO" id="GO:0005886">
    <property type="term" value="C:plasma membrane"/>
    <property type="evidence" value="ECO:0007669"/>
    <property type="project" value="UniProtKB-SubCell"/>
</dbReference>
<feature type="domain" description="Tripartite ATP-independent periplasmic transporters DctQ component" evidence="10">
    <location>
        <begin position="50"/>
        <end position="174"/>
    </location>
</feature>
<dbReference type="Pfam" id="PF04290">
    <property type="entry name" value="DctQ"/>
    <property type="match status" value="1"/>
</dbReference>
<evidence type="ECO:0000256" key="8">
    <source>
        <dbReference type="ARBA" id="ARBA00038436"/>
    </source>
</evidence>
<dbReference type="GO" id="GO:0015740">
    <property type="term" value="P:C4-dicarboxylate transport"/>
    <property type="evidence" value="ECO:0007669"/>
    <property type="project" value="TreeGrafter"/>
</dbReference>
<feature type="transmembrane region" description="Helical" evidence="9">
    <location>
        <begin position="111"/>
        <end position="133"/>
    </location>
</feature>
<keyword evidence="3" id="KW-1003">Cell membrane</keyword>